<dbReference type="AlphaFoldDB" id="A0A1E2S3W7"/>
<dbReference type="Pfam" id="PF21799">
    <property type="entry name" value="MurD-like_N"/>
    <property type="match status" value="1"/>
</dbReference>
<accession>A0A1E2S3W7</accession>
<dbReference type="InterPro" id="IPR013221">
    <property type="entry name" value="Mur_ligase_cen"/>
</dbReference>
<evidence type="ECO:0000256" key="5">
    <source>
        <dbReference type="ARBA" id="ARBA00022618"/>
    </source>
</evidence>
<feature type="domain" description="Mur ligase C-terminal" evidence="11">
    <location>
        <begin position="321"/>
        <end position="436"/>
    </location>
</feature>
<dbReference type="SUPFAM" id="SSF53244">
    <property type="entry name" value="MurD-like peptide ligases, peptide-binding domain"/>
    <property type="match status" value="1"/>
</dbReference>
<keyword evidence="3 9" id="KW-0963">Cytoplasm</keyword>
<dbReference type="EC" id="6.3.2.9" evidence="9 10"/>
<proteinExistence type="inferred from homology"/>
<dbReference type="GO" id="GO:0005737">
    <property type="term" value="C:cytoplasm"/>
    <property type="evidence" value="ECO:0007669"/>
    <property type="project" value="UniProtKB-SubCell"/>
</dbReference>
<dbReference type="InterPro" id="IPR018109">
    <property type="entry name" value="Folylpolyglutamate_synth_CS"/>
</dbReference>
<keyword evidence="5 9" id="KW-0132">Cell division</keyword>
<evidence type="ECO:0000313" key="13">
    <source>
        <dbReference type="EMBL" id="ODA69018.1"/>
    </source>
</evidence>
<keyword evidence="9 10" id="KW-0573">Peptidoglycan synthesis</keyword>
<keyword evidence="4 9" id="KW-0436">Ligase</keyword>
<dbReference type="SUPFAM" id="SSF51984">
    <property type="entry name" value="MurCD N-terminal domain"/>
    <property type="match status" value="1"/>
</dbReference>
<dbReference type="Gene3D" id="3.40.50.720">
    <property type="entry name" value="NAD(P)-binding Rossmann-like Domain"/>
    <property type="match status" value="1"/>
</dbReference>
<evidence type="ECO:0000256" key="8">
    <source>
        <dbReference type="ARBA" id="ARBA00023306"/>
    </source>
</evidence>
<keyword evidence="9 10" id="KW-0133">Cell shape</keyword>
<evidence type="ECO:0000259" key="12">
    <source>
        <dbReference type="Pfam" id="PF08245"/>
    </source>
</evidence>
<evidence type="ECO:0000256" key="9">
    <source>
        <dbReference type="HAMAP-Rule" id="MF_00639"/>
    </source>
</evidence>
<keyword evidence="14" id="KW-1185">Reference proteome</keyword>
<dbReference type="GO" id="GO:0004326">
    <property type="term" value="F:tetrahydrofolylpolyglutamate synthase activity"/>
    <property type="evidence" value="ECO:0007669"/>
    <property type="project" value="InterPro"/>
</dbReference>
<evidence type="ECO:0000256" key="10">
    <source>
        <dbReference type="RuleBase" id="RU003664"/>
    </source>
</evidence>
<keyword evidence="9 10" id="KW-0961">Cell wall biogenesis/degradation</keyword>
<evidence type="ECO:0000256" key="7">
    <source>
        <dbReference type="ARBA" id="ARBA00022840"/>
    </source>
</evidence>
<dbReference type="Proteomes" id="UP000095087">
    <property type="component" value="Unassembled WGS sequence"/>
</dbReference>
<dbReference type="GO" id="GO:0009252">
    <property type="term" value="P:peptidoglycan biosynthetic process"/>
    <property type="evidence" value="ECO:0007669"/>
    <property type="project" value="UniProtKB-UniRule"/>
</dbReference>
<dbReference type="PROSITE" id="PS01011">
    <property type="entry name" value="FOLYLPOLYGLU_SYNT_1"/>
    <property type="match status" value="1"/>
</dbReference>
<dbReference type="PANTHER" id="PTHR43692">
    <property type="entry name" value="UDP-N-ACETYLMURAMOYLALANINE--D-GLUTAMATE LIGASE"/>
    <property type="match status" value="1"/>
</dbReference>
<dbReference type="GO" id="GO:0071555">
    <property type="term" value="P:cell wall organization"/>
    <property type="evidence" value="ECO:0007669"/>
    <property type="project" value="UniProtKB-KW"/>
</dbReference>
<comment type="subcellular location">
    <subcellularLocation>
        <location evidence="1 9 10">Cytoplasm</location>
    </subcellularLocation>
</comment>
<dbReference type="NCBIfam" id="TIGR01087">
    <property type="entry name" value="murD"/>
    <property type="match status" value="1"/>
</dbReference>
<dbReference type="EMBL" id="MASI01000001">
    <property type="protein sequence ID" value="ODA69018.1"/>
    <property type="molecule type" value="Genomic_DNA"/>
</dbReference>
<feature type="domain" description="Mur ligase central" evidence="12">
    <location>
        <begin position="119"/>
        <end position="298"/>
    </location>
</feature>
<dbReference type="GO" id="GO:0051301">
    <property type="term" value="P:cell division"/>
    <property type="evidence" value="ECO:0007669"/>
    <property type="project" value="UniProtKB-KW"/>
</dbReference>
<dbReference type="SUPFAM" id="SSF53623">
    <property type="entry name" value="MurD-like peptide ligases, catalytic domain"/>
    <property type="match status" value="1"/>
</dbReference>
<name>A0A1E2S3W7_9HYPH</name>
<comment type="catalytic activity">
    <reaction evidence="9 10">
        <text>UDP-N-acetyl-alpha-D-muramoyl-L-alanine + D-glutamate + ATP = UDP-N-acetyl-alpha-D-muramoyl-L-alanyl-D-glutamate + ADP + phosphate + H(+)</text>
        <dbReference type="Rhea" id="RHEA:16429"/>
        <dbReference type="ChEBI" id="CHEBI:15378"/>
        <dbReference type="ChEBI" id="CHEBI:29986"/>
        <dbReference type="ChEBI" id="CHEBI:30616"/>
        <dbReference type="ChEBI" id="CHEBI:43474"/>
        <dbReference type="ChEBI" id="CHEBI:83898"/>
        <dbReference type="ChEBI" id="CHEBI:83900"/>
        <dbReference type="ChEBI" id="CHEBI:456216"/>
        <dbReference type="EC" id="6.3.2.9"/>
    </reaction>
</comment>
<keyword evidence="8 9" id="KW-0131">Cell cycle</keyword>
<comment type="caution">
    <text evidence="13">The sequence shown here is derived from an EMBL/GenBank/DDBJ whole genome shotgun (WGS) entry which is preliminary data.</text>
</comment>
<comment type="function">
    <text evidence="9 10">Cell wall formation. Catalyzes the addition of glutamate to the nucleotide precursor UDP-N-acetylmuramoyl-L-alanine (UMA).</text>
</comment>
<dbReference type="UniPathway" id="UPA00219"/>
<feature type="binding site" evidence="9">
    <location>
        <begin position="121"/>
        <end position="127"/>
    </location>
    <ligand>
        <name>ATP</name>
        <dbReference type="ChEBI" id="CHEBI:30616"/>
    </ligand>
</feature>
<comment type="pathway">
    <text evidence="2 9 10">Cell wall biogenesis; peptidoglycan biosynthesis.</text>
</comment>
<evidence type="ECO:0000256" key="6">
    <source>
        <dbReference type="ARBA" id="ARBA00022741"/>
    </source>
</evidence>
<keyword evidence="7 9" id="KW-0067">ATP-binding</keyword>
<evidence type="ECO:0000256" key="2">
    <source>
        <dbReference type="ARBA" id="ARBA00004752"/>
    </source>
</evidence>
<dbReference type="GO" id="GO:0008360">
    <property type="term" value="P:regulation of cell shape"/>
    <property type="evidence" value="ECO:0007669"/>
    <property type="project" value="UniProtKB-KW"/>
</dbReference>
<dbReference type="OrthoDB" id="9809796at2"/>
<dbReference type="STRING" id="1177755.A7A08_00854"/>
<protein>
    <recommendedName>
        <fullName evidence="9 10">UDP-N-acetylmuramoylalanine--D-glutamate ligase</fullName>
        <ecNumber evidence="9 10">6.3.2.9</ecNumber>
    </recommendedName>
    <alternativeName>
        <fullName evidence="9">D-glutamic acid-adding enzyme</fullName>
    </alternativeName>
    <alternativeName>
        <fullName evidence="9">UDP-N-acetylmuramoyl-L-alanyl-D-glutamate synthetase</fullName>
    </alternativeName>
</protein>
<dbReference type="Gene3D" id="3.90.190.20">
    <property type="entry name" value="Mur ligase, C-terminal domain"/>
    <property type="match status" value="1"/>
</dbReference>
<evidence type="ECO:0000259" key="11">
    <source>
        <dbReference type="Pfam" id="PF02875"/>
    </source>
</evidence>
<organism evidence="13 14">
    <name type="scientific">Methyloligella halotolerans</name>
    <dbReference type="NCBI Taxonomy" id="1177755"/>
    <lineage>
        <taxon>Bacteria</taxon>
        <taxon>Pseudomonadati</taxon>
        <taxon>Pseudomonadota</taxon>
        <taxon>Alphaproteobacteria</taxon>
        <taxon>Hyphomicrobiales</taxon>
        <taxon>Hyphomicrobiaceae</taxon>
        <taxon>Methyloligella</taxon>
    </lineage>
</organism>
<keyword evidence="6 9" id="KW-0547">Nucleotide-binding</keyword>
<gene>
    <name evidence="9" type="primary">murD</name>
    <name evidence="13" type="ORF">A7A08_00854</name>
</gene>
<dbReference type="InterPro" id="IPR004101">
    <property type="entry name" value="Mur_ligase_C"/>
</dbReference>
<dbReference type="RefSeq" id="WP_069094193.1">
    <property type="nucleotide sequence ID" value="NZ_MASI01000001.1"/>
</dbReference>
<evidence type="ECO:0000256" key="3">
    <source>
        <dbReference type="ARBA" id="ARBA00022490"/>
    </source>
</evidence>
<dbReference type="Pfam" id="PF02875">
    <property type="entry name" value="Mur_ligase_C"/>
    <property type="match status" value="1"/>
</dbReference>
<evidence type="ECO:0000313" key="14">
    <source>
        <dbReference type="Proteomes" id="UP000095087"/>
    </source>
</evidence>
<dbReference type="InterPro" id="IPR036615">
    <property type="entry name" value="Mur_ligase_C_dom_sf"/>
</dbReference>
<dbReference type="InterPro" id="IPR036565">
    <property type="entry name" value="Mur-like_cat_sf"/>
</dbReference>
<dbReference type="GO" id="GO:0005524">
    <property type="term" value="F:ATP binding"/>
    <property type="evidence" value="ECO:0007669"/>
    <property type="project" value="UniProtKB-UniRule"/>
</dbReference>
<dbReference type="Pfam" id="PF08245">
    <property type="entry name" value="Mur_ligase_M"/>
    <property type="match status" value="1"/>
</dbReference>
<dbReference type="PATRIC" id="fig|1177755.3.peg.855"/>
<sequence>MIPIDIFTGRDVAVFGLGVSGIAAAKALSTGGAHVFAWDDHPEKRWKADEQNVQTGDLSTADWSRFAALILSPGIPLTHPTPHWIVKKAQESGVEIIGDTELFFRQREAEGSNAKVIVVTGTNGKSTTTALTAHLLRESGRNVQEGGNIGRAVLDLEPFADDAIYVLELSSFQIDLTPSLHPNAAALLNITPDHLDRHGSLENYAAIKARVFEKMGEGDTAVIGVDDPETRKIAESLTGPYAVKQISAEHEVPEGVYAEDAELFEIGNDKRGDEVSIEGISALRGVHNWQNAAAAYALVRSQGLTLQEVELGLRTFPGLSHRMQLVGKLGRLLFINDSKATNADAAGKALAALDNIYWIVGGRAKEGGLKGLDRYYEKINKAYLIGEAAEDFDKALGDDLEHTISGTLEEALKQATEDAIAAANPHESVVLLSPACASYDQFDNFEKRGEAFIDAVLAIDDVIPADSDGDAPE</sequence>
<dbReference type="HAMAP" id="MF_00639">
    <property type="entry name" value="MurD"/>
    <property type="match status" value="1"/>
</dbReference>
<dbReference type="GO" id="GO:0008764">
    <property type="term" value="F:UDP-N-acetylmuramoylalanine-D-glutamate ligase activity"/>
    <property type="evidence" value="ECO:0007669"/>
    <property type="project" value="UniProtKB-UniRule"/>
</dbReference>
<dbReference type="InterPro" id="IPR005762">
    <property type="entry name" value="MurD"/>
</dbReference>
<dbReference type="PANTHER" id="PTHR43692:SF1">
    <property type="entry name" value="UDP-N-ACETYLMURAMOYLALANINE--D-GLUTAMATE LIGASE"/>
    <property type="match status" value="1"/>
</dbReference>
<dbReference type="Gene3D" id="3.40.1190.10">
    <property type="entry name" value="Mur-like, catalytic domain"/>
    <property type="match status" value="1"/>
</dbReference>
<comment type="similarity">
    <text evidence="9">Belongs to the MurCDEF family.</text>
</comment>
<evidence type="ECO:0000256" key="1">
    <source>
        <dbReference type="ARBA" id="ARBA00004496"/>
    </source>
</evidence>
<reference evidence="13 14" key="1">
    <citation type="submission" date="2016-07" db="EMBL/GenBank/DDBJ databases">
        <title>Draft genome sequence of Methyloligella halotolerans C2T (VKM B-2706T=CCUG 61687T=DSM 25045T), a halotolerant polyhydroxybutyrate accumulating methylotroph.</title>
        <authorList>
            <person name="Vasilenko O.V."/>
            <person name="Doronina N.V."/>
            <person name="Poroshina M.N."/>
            <person name="Tarlachkov S.V."/>
            <person name="Trotsenko Y.A."/>
        </authorList>
    </citation>
    <scope>NUCLEOTIDE SEQUENCE [LARGE SCALE GENOMIC DNA]</scope>
    <source>
        <strain evidence="13 14">VKM B-2706</strain>
    </source>
</reference>
<evidence type="ECO:0000256" key="4">
    <source>
        <dbReference type="ARBA" id="ARBA00022598"/>
    </source>
</evidence>